<keyword evidence="4" id="KW-1185">Reference proteome</keyword>
<accession>A0A1I4UJR2</accession>
<dbReference type="InterPro" id="IPR030395">
    <property type="entry name" value="GP_PDE_dom"/>
</dbReference>
<evidence type="ECO:0000313" key="4">
    <source>
        <dbReference type="Proteomes" id="UP000199614"/>
    </source>
</evidence>
<dbReference type="PROSITE" id="PS51704">
    <property type="entry name" value="GP_PDE"/>
    <property type="match status" value="1"/>
</dbReference>
<reference evidence="3 4" key="1">
    <citation type="submission" date="2016-10" db="EMBL/GenBank/DDBJ databases">
        <authorList>
            <person name="de Groot N.N."/>
        </authorList>
    </citation>
    <scope>NUCLEOTIDE SEQUENCE [LARGE SCALE GENOMIC DNA]</scope>
    <source>
        <strain evidence="3 4">CGMCC 4.1877</strain>
    </source>
</reference>
<dbReference type="InterPro" id="IPR017946">
    <property type="entry name" value="PLC-like_Pdiesterase_TIM-brl"/>
</dbReference>
<keyword evidence="1" id="KW-0732">Signal</keyword>
<sequence length="278" mass="29376">MRLRRLLGSLLPLALAPVALTALGPAALAGEPAGTEVVAHRGASGDAPENTLAAVDEAVAQRADSIEIDVQRSADGHLVVLHDTTLTRTTDVERVFPGRALDPVGSFTLAELRRLDAGSWFGPGFAGQRIPTLDEVVEHIGERAGLLIELKEPAAYPGIEAEVAAELGEQPAGIVVQSFDHDAMRRFAEVAPAVPAGWLFEARPSTAELDDAAATGVEQINPSFRGTDAGLVEAIRSRGMQTGVYTVDDEADMRRMLDAGVDRIITDHPGVLRDVLDG</sequence>
<dbReference type="Proteomes" id="UP000199614">
    <property type="component" value="Unassembled WGS sequence"/>
</dbReference>
<dbReference type="EMBL" id="FOUY01000004">
    <property type="protein sequence ID" value="SFM89141.1"/>
    <property type="molecule type" value="Genomic_DNA"/>
</dbReference>
<dbReference type="PANTHER" id="PTHR46211">
    <property type="entry name" value="GLYCEROPHOSPHORYL DIESTER PHOSPHODIESTERASE"/>
    <property type="match status" value="1"/>
</dbReference>
<dbReference type="STRING" id="260086.SAMN05216207_1004136"/>
<dbReference type="SUPFAM" id="SSF51695">
    <property type="entry name" value="PLC-like phosphodiesterases"/>
    <property type="match status" value="1"/>
</dbReference>
<evidence type="ECO:0000259" key="2">
    <source>
        <dbReference type="PROSITE" id="PS51704"/>
    </source>
</evidence>
<dbReference type="GO" id="GO:0006629">
    <property type="term" value="P:lipid metabolic process"/>
    <property type="evidence" value="ECO:0007669"/>
    <property type="project" value="InterPro"/>
</dbReference>
<dbReference type="Pfam" id="PF03009">
    <property type="entry name" value="GDPD"/>
    <property type="match status" value="1"/>
</dbReference>
<evidence type="ECO:0000256" key="1">
    <source>
        <dbReference type="SAM" id="SignalP"/>
    </source>
</evidence>
<proteinExistence type="predicted"/>
<feature type="domain" description="GP-PDE" evidence="2">
    <location>
        <begin position="35"/>
        <end position="276"/>
    </location>
</feature>
<dbReference type="RefSeq" id="WP_093338716.1">
    <property type="nucleotide sequence ID" value="NZ_FOUY01000004.1"/>
</dbReference>
<evidence type="ECO:0000313" key="3">
    <source>
        <dbReference type="EMBL" id="SFM89141.1"/>
    </source>
</evidence>
<dbReference type="AlphaFoldDB" id="A0A1I4UJR2"/>
<dbReference type="OrthoDB" id="384721at2"/>
<organism evidence="3 4">
    <name type="scientific">Pseudonocardia ammonioxydans</name>
    <dbReference type="NCBI Taxonomy" id="260086"/>
    <lineage>
        <taxon>Bacteria</taxon>
        <taxon>Bacillati</taxon>
        <taxon>Actinomycetota</taxon>
        <taxon>Actinomycetes</taxon>
        <taxon>Pseudonocardiales</taxon>
        <taxon>Pseudonocardiaceae</taxon>
        <taxon>Pseudonocardia</taxon>
    </lineage>
</organism>
<dbReference type="PANTHER" id="PTHR46211:SF1">
    <property type="entry name" value="GLYCEROPHOSPHODIESTER PHOSPHODIESTERASE, CYTOPLASMIC"/>
    <property type="match status" value="1"/>
</dbReference>
<gene>
    <name evidence="3" type="ORF">SAMN05216207_1004136</name>
</gene>
<feature type="signal peptide" evidence="1">
    <location>
        <begin position="1"/>
        <end position="29"/>
    </location>
</feature>
<dbReference type="GO" id="GO:0008081">
    <property type="term" value="F:phosphoric diester hydrolase activity"/>
    <property type="evidence" value="ECO:0007669"/>
    <property type="project" value="InterPro"/>
</dbReference>
<dbReference type="Gene3D" id="3.20.20.190">
    <property type="entry name" value="Phosphatidylinositol (PI) phosphodiesterase"/>
    <property type="match status" value="1"/>
</dbReference>
<feature type="chain" id="PRO_5039185821" evidence="1">
    <location>
        <begin position="30"/>
        <end position="278"/>
    </location>
</feature>
<protein>
    <submittedName>
        <fullName evidence="3">Glycerophosphoryl diester phosphodiesterase</fullName>
    </submittedName>
</protein>
<name>A0A1I4UJR2_PSUAM</name>